<sequence length="46" mass="5100">NLTTMAQSSSSLLPTAQELSCIFQELVEKYKDTISFSLCKMAVLQT</sequence>
<keyword evidence="2" id="KW-1185">Reference proteome</keyword>
<evidence type="ECO:0000313" key="1">
    <source>
        <dbReference type="EMBL" id="CAG8800629.1"/>
    </source>
</evidence>
<dbReference type="AlphaFoldDB" id="A0A9N9P8U3"/>
<organism evidence="1 2">
    <name type="scientific">Cetraspora pellucida</name>
    <dbReference type="NCBI Taxonomy" id="1433469"/>
    <lineage>
        <taxon>Eukaryota</taxon>
        <taxon>Fungi</taxon>
        <taxon>Fungi incertae sedis</taxon>
        <taxon>Mucoromycota</taxon>
        <taxon>Glomeromycotina</taxon>
        <taxon>Glomeromycetes</taxon>
        <taxon>Diversisporales</taxon>
        <taxon>Gigasporaceae</taxon>
        <taxon>Cetraspora</taxon>
    </lineage>
</organism>
<dbReference type="EMBL" id="CAJVQA010031086">
    <property type="protein sequence ID" value="CAG8800629.1"/>
    <property type="molecule type" value="Genomic_DNA"/>
</dbReference>
<name>A0A9N9P8U3_9GLOM</name>
<accession>A0A9N9P8U3</accession>
<feature type="non-terminal residue" evidence="1">
    <location>
        <position position="1"/>
    </location>
</feature>
<dbReference type="Proteomes" id="UP000789759">
    <property type="component" value="Unassembled WGS sequence"/>
</dbReference>
<protein>
    <submittedName>
        <fullName evidence="1">15020_t:CDS:1</fullName>
    </submittedName>
</protein>
<evidence type="ECO:0000313" key="2">
    <source>
        <dbReference type="Proteomes" id="UP000789759"/>
    </source>
</evidence>
<comment type="caution">
    <text evidence="1">The sequence shown here is derived from an EMBL/GenBank/DDBJ whole genome shotgun (WGS) entry which is preliminary data.</text>
</comment>
<reference evidence="1" key="1">
    <citation type="submission" date="2021-06" db="EMBL/GenBank/DDBJ databases">
        <authorList>
            <person name="Kallberg Y."/>
            <person name="Tangrot J."/>
            <person name="Rosling A."/>
        </authorList>
    </citation>
    <scope>NUCLEOTIDE SEQUENCE</scope>
    <source>
        <strain evidence="1">FL966</strain>
    </source>
</reference>
<gene>
    <name evidence="1" type="ORF">CPELLU_LOCUS17686</name>
</gene>
<proteinExistence type="predicted"/>